<evidence type="ECO:0000256" key="6">
    <source>
        <dbReference type="ARBA" id="ARBA00023163"/>
    </source>
</evidence>
<dbReference type="InterPro" id="IPR000536">
    <property type="entry name" value="Nucl_hrmn_rcpt_lig-bd"/>
</dbReference>
<feature type="domain" description="NR LBD" evidence="10">
    <location>
        <begin position="1"/>
        <end position="356"/>
    </location>
</feature>
<feature type="compositionally biased region" description="Polar residues" evidence="9">
    <location>
        <begin position="22"/>
        <end position="32"/>
    </location>
</feature>
<evidence type="ECO:0000313" key="11">
    <source>
        <dbReference type="EMBL" id="PWA29630.1"/>
    </source>
</evidence>
<proteinExistence type="predicted"/>
<evidence type="ECO:0000256" key="9">
    <source>
        <dbReference type="SAM" id="MobiDB-lite"/>
    </source>
</evidence>
<keyword evidence="2" id="KW-0597">Phosphoprotein</keyword>
<keyword evidence="3" id="KW-0677">Repeat</keyword>
<evidence type="ECO:0000256" key="3">
    <source>
        <dbReference type="ARBA" id="ARBA00022737"/>
    </source>
</evidence>
<comment type="subcellular location">
    <subcellularLocation>
        <location evidence="1">Endomembrane system</location>
    </subcellularLocation>
</comment>
<dbReference type="PROSITE" id="PS51843">
    <property type="entry name" value="NR_LBD"/>
    <property type="match status" value="1"/>
</dbReference>
<keyword evidence="4" id="KW-0805">Transcription regulation</keyword>
<evidence type="ECO:0000313" key="12">
    <source>
        <dbReference type="Proteomes" id="UP000250572"/>
    </source>
</evidence>
<name>A0A315W463_GAMAF</name>
<keyword evidence="7" id="KW-0675">Receptor</keyword>
<dbReference type="AlphaFoldDB" id="A0A315W463"/>
<feature type="region of interest" description="Disordered" evidence="9">
    <location>
        <begin position="359"/>
        <end position="386"/>
    </location>
</feature>
<sequence length="735" mass="82589">MLFKLQVLDEDREISDHESDLDQSSCETNRSSWIEERKKKETEAPILGEVSAGRQAMSHLLIPPLELSGRETPVSVDSIPLEWDHTVDVGESTSQKDEEDASLFSALSVTLFPSVKSVMQRPSWHPPSSLERKRVCREIIHSLSTTPTHNSSSSRHQGGYNGLLDLTLDLMKILEELFLKHLCLVVRSSLDLLQFIYQLGIGVDGPVIAFNNIHLELLKDKLELSGIDHHVLVDSGWHPWAELEGSQGGGLAGIPKEDKLSKKKYDLCTNSPQTTEELESRNKLLHLLDSVIDALVWAISKLGLSTQQQTLRLGHLTMLLSHIRHVSNKGMDHLSTMKKKNVVLVYNLLLEMLDANTSSSSSQTAVSSPTSETNCDHPPPPFYLQTDVDQTFTTSCSNDNSMVPPGEPVEDHMMVRHMQSQGLLSSPPPIIGFQMKSEENISDNIHFSHSYTAPEHWSMDGRDASSSVEPPGCVSSAGWHTKESIPFSVKRGIALKQGPPGENAEQSGRDQDLPGPARHHYKISRFRAWRIGVEAGWRDRASLAFVTVHEPGRMSDLTNLETKFLPLAVQLLHLLLQQQDIISDNVLGQSRLHGAQLREQAAAIKTKFGMFSFHLAPEEFSWEVTSNVSLRKQVIADCLNVWMIFNEKNKELCEWLTQMENKAAHNSDLNIEEMVEKLKKDCMEEINLFSENKTHLKQLGEQLITASNKAKETEINEKLKDVNDRWQHLFDHIEA</sequence>
<dbReference type="PANTHER" id="PTHR14514:SF4">
    <property type="entry name" value="NESPRIN-2"/>
    <property type="match status" value="1"/>
</dbReference>
<dbReference type="Gene3D" id="1.10.565.10">
    <property type="entry name" value="Retinoid X Receptor"/>
    <property type="match status" value="1"/>
</dbReference>
<reference evidence="11 12" key="1">
    <citation type="journal article" date="2018" name="G3 (Bethesda)">
        <title>A High-Quality Reference Genome for the Invasive Mosquitofish Gambusia affinis Using a Chicago Library.</title>
        <authorList>
            <person name="Hoffberg S.L."/>
            <person name="Troendle N.J."/>
            <person name="Glenn T.C."/>
            <person name="Mahmud O."/>
            <person name="Louha S."/>
            <person name="Chalopin D."/>
            <person name="Bennetzen J.L."/>
            <person name="Mauricio R."/>
        </authorList>
    </citation>
    <scope>NUCLEOTIDE SEQUENCE [LARGE SCALE GENOMIC DNA]</scope>
    <source>
        <strain evidence="11">NE01/NJP1002.9</strain>
        <tissue evidence="11">Muscle</tissue>
    </source>
</reference>
<dbReference type="Proteomes" id="UP000250572">
    <property type="component" value="Unassembled WGS sequence"/>
</dbReference>
<keyword evidence="8" id="KW-0539">Nucleus</keyword>
<evidence type="ECO:0000259" key="10">
    <source>
        <dbReference type="PROSITE" id="PS51843"/>
    </source>
</evidence>
<evidence type="ECO:0000256" key="5">
    <source>
        <dbReference type="ARBA" id="ARBA00023136"/>
    </source>
</evidence>
<comment type="caution">
    <text evidence="11">The sequence shown here is derived from an EMBL/GenBank/DDBJ whole genome shotgun (WGS) entry which is preliminary data.</text>
</comment>
<keyword evidence="6" id="KW-0804">Transcription</keyword>
<evidence type="ECO:0000256" key="1">
    <source>
        <dbReference type="ARBA" id="ARBA00004308"/>
    </source>
</evidence>
<evidence type="ECO:0000256" key="4">
    <source>
        <dbReference type="ARBA" id="ARBA00023015"/>
    </source>
</evidence>
<dbReference type="Pfam" id="PF25035">
    <property type="entry name" value="SYNE1"/>
    <property type="match status" value="1"/>
</dbReference>
<feature type="region of interest" description="Disordered" evidence="9">
    <location>
        <begin position="494"/>
        <end position="517"/>
    </location>
</feature>
<accession>A0A315W463</accession>
<dbReference type="InterPro" id="IPR056887">
    <property type="entry name" value="SYNE1/2_dom"/>
</dbReference>
<dbReference type="SUPFAM" id="SSF48508">
    <property type="entry name" value="Nuclear receptor ligand-binding domain"/>
    <property type="match status" value="1"/>
</dbReference>
<feature type="region of interest" description="Disordered" evidence="9">
    <location>
        <begin position="12"/>
        <end position="40"/>
    </location>
</feature>
<dbReference type="InterPro" id="IPR035500">
    <property type="entry name" value="NHR-like_dom_sf"/>
</dbReference>
<dbReference type="CDD" id="cd00176">
    <property type="entry name" value="SPEC"/>
    <property type="match status" value="1"/>
</dbReference>
<dbReference type="SUPFAM" id="SSF46966">
    <property type="entry name" value="Spectrin repeat"/>
    <property type="match status" value="1"/>
</dbReference>
<evidence type="ECO:0000256" key="7">
    <source>
        <dbReference type="ARBA" id="ARBA00023170"/>
    </source>
</evidence>
<keyword evidence="5" id="KW-0472">Membrane</keyword>
<protein>
    <recommendedName>
        <fullName evidence="10">NR LBD domain-containing protein</fullName>
    </recommendedName>
</protein>
<keyword evidence="12" id="KW-1185">Reference proteome</keyword>
<evidence type="ECO:0000256" key="8">
    <source>
        <dbReference type="ARBA" id="ARBA00023242"/>
    </source>
</evidence>
<evidence type="ECO:0000256" key="2">
    <source>
        <dbReference type="ARBA" id="ARBA00022553"/>
    </source>
</evidence>
<feature type="non-terminal residue" evidence="11">
    <location>
        <position position="735"/>
    </location>
</feature>
<organism evidence="11 12">
    <name type="scientific">Gambusia affinis</name>
    <name type="common">Western mosquitofish</name>
    <name type="synonym">Heterandria affinis</name>
    <dbReference type="NCBI Taxonomy" id="33528"/>
    <lineage>
        <taxon>Eukaryota</taxon>
        <taxon>Metazoa</taxon>
        <taxon>Chordata</taxon>
        <taxon>Craniata</taxon>
        <taxon>Vertebrata</taxon>
        <taxon>Euteleostomi</taxon>
        <taxon>Actinopterygii</taxon>
        <taxon>Neopterygii</taxon>
        <taxon>Teleostei</taxon>
        <taxon>Neoteleostei</taxon>
        <taxon>Acanthomorphata</taxon>
        <taxon>Ovalentaria</taxon>
        <taxon>Atherinomorphae</taxon>
        <taxon>Cyprinodontiformes</taxon>
        <taxon>Poeciliidae</taxon>
        <taxon>Poeciliinae</taxon>
        <taxon>Gambusia</taxon>
    </lineage>
</organism>
<dbReference type="PANTHER" id="PTHR14514">
    <property type="entry name" value="PKA ANCHORING PROTEIN"/>
    <property type="match status" value="1"/>
</dbReference>
<gene>
    <name evidence="11" type="ORF">CCH79_00007716</name>
</gene>
<dbReference type="EMBL" id="NHOQ01000541">
    <property type="protein sequence ID" value="PWA29630.1"/>
    <property type="molecule type" value="Genomic_DNA"/>
</dbReference>
<dbReference type="Gene3D" id="1.20.58.60">
    <property type="match status" value="1"/>
</dbReference>
<feature type="compositionally biased region" description="Low complexity" evidence="9">
    <location>
        <begin position="359"/>
        <end position="371"/>
    </location>
</feature>
<dbReference type="InterPro" id="IPR018159">
    <property type="entry name" value="Spectrin/alpha-actinin"/>
</dbReference>